<dbReference type="Proteomes" id="UP000828048">
    <property type="component" value="Chromosome 12"/>
</dbReference>
<evidence type="ECO:0000313" key="2">
    <source>
        <dbReference type="Proteomes" id="UP000828048"/>
    </source>
</evidence>
<proteinExistence type="predicted"/>
<organism evidence="1 2">
    <name type="scientific">Vaccinium darrowii</name>
    <dbReference type="NCBI Taxonomy" id="229202"/>
    <lineage>
        <taxon>Eukaryota</taxon>
        <taxon>Viridiplantae</taxon>
        <taxon>Streptophyta</taxon>
        <taxon>Embryophyta</taxon>
        <taxon>Tracheophyta</taxon>
        <taxon>Spermatophyta</taxon>
        <taxon>Magnoliopsida</taxon>
        <taxon>eudicotyledons</taxon>
        <taxon>Gunneridae</taxon>
        <taxon>Pentapetalae</taxon>
        <taxon>asterids</taxon>
        <taxon>Ericales</taxon>
        <taxon>Ericaceae</taxon>
        <taxon>Vaccinioideae</taxon>
        <taxon>Vaccinieae</taxon>
        <taxon>Vaccinium</taxon>
    </lineage>
</organism>
<comment type="caution">
    <text evidence="1">The sequence shown here is derived from an EMBL/GenBank/DDBJ whole genome shotgun (WGS) entry which is preliminary data.</text>
</comment>
<name>A0ACB7ZGB4_9ERIC</name>
<accession>A0ACB7ZGB4</accession>
<gene>
    <name evidence="1" type="ORF">Vadar_031186</name>
</gene>
<reference evidence="1 2" key="1">
    <citation type="journal article" date="2021" name="Hortic Res">
        <title>High-quality reference genome and annotation aids understanding of berry development for evergreen blueberry (Vaccinium darrowii).</title>
        <authorList>
            <person name="Yu J."/>
            <person name="Hulse-Kemp A.M."/>
            <person name="Babiker E."/>
            <person name="Staton M."/>
        </authorList>
    </citation>
    <scope>NUCLEOTIDE SEQUENCE [LARGE SCALE GENOMIC DNA]</scope>
    <source>
        <strain evidence="2">cv. NJ 8807/NJ 8810</strain>
        <tissue evidence="1">Young leaf</tissue>
    </source>
</reference>
<keyword evidence="2" id="KW-1185">Reference proteome</keyword>
<evidence type="ECO:0000313" key="1">
    <source>
        <dbReference type="EMBL" id="KAH7864577.1"/>
    </source>
</evidence>
<sequence length="245" mass="28325">MRGNKRQDINETIFDENFKCRNWGLFGERPHKSVDDSSWVPFNHMKTSKFRMPKFSTKFGANVTLFVGNLPEDMDTEWLSQLFSISGYVIFATIPNRRSYMHNDRCGFIKFASKKEGLNAIKSLNGMHIRGHNILVKWARLSIYPRGYTQRKHMGSKSNHDTQFWKPKFAPLLNLNKYPGTSKKIISPIKVMEVGNEWLYMSVIAKLPADRSLALFQDHIQSLSLVNIIVRPRGVTMSFLLSVHL</sequence>
<dbReference type="EMBL" id="CM037162">
    <property type="protein sequence ID" value="KAH7864577.1"/>
    <property type="molecule type" value="Genomic_DNA"/>
</dbReference>
<protein>
    <submittedName>
        <fullName evidence="1">Uncharacterized protein</fullName>
    </submittedName>
</protein>